<comment type="caution">
    <text evidence="10">The sequence shown here is derived from an EMBL/GenBank/DDBJ whole genome shotgun (WGS) entry which is preliminary data.</text>
</comment>
<dbReference type="InterPro" id="IPR021135">
    <property type="entry name" value="PEP_COase"/>
</dbReference>
<dbReference type="PANTHER" id="PTHR30523">
    <property type="entry name" value="PHOSPHOENOLPYRUVATE CARBOXYLASE"/>
    <property type="match status" value="1"/>
</dbReference>
<dbReference type="InterPro" id="IPR022805">
    <property type="entry name" value="PEP_COase_bac/pln-type"/>
</dbReference>
<dbReference type="OrthoDB" id="1365747at2759"/>
<evidence type="ECO:0000256" key="4">
    <source>
        <dbReference type="ARBA" id="ARBA00022842"/>
    </source>
</evidence>
<evidence type="ECO:0000313" key="10">
    <source>
        <dbReference type="EMBL" id="GBG34623.1"/>
    </source>
</evidence>
<dbReference type="SUPFAM" id="SSF51621">
    <property type="entry name" value="Phosphoenolpyruvate/pyruvate domain"/>
    <property type="match status" value="1"/>
</dbReference>
<dbReference type="AlphaFoldDB" id="A0A2R5H0N8"/>
<dbReference type="GO" id="GO:0005829">
    <property type="term" value="C:cytosol"/>
    <property type="evidence" value="ECO:0007669"/>
    <property type="project" value="TreeGrafter"/>
</dbReference>
<dbReference type="PROSITE" id="PS00393">
    <property type="entry name" value="PEPCASE_2"/>
    <property type="match status" value="1"/>
</dbReference>
<gene>
    <name evidence="10" type="ORF">FCC1311_108452</name>
</gene>
<sequence length="1013" mass="113089">MMRASRTRGAATLRHSQNLASHGQLQHHQAVLALRLKSTEAPSRPRLQRRDTPNLANLSAKELRTDVKRLGRILGGIIKEEDEKVYEHVESMRHLAKDFRRGSSQEAFDQMVKTATELSPQEAKDVARSFSHFLALSNCAETHHRVREIEELRRGQDVPSPFPPKMDSSRGAIKALLEEEKLSPREVRDTLLKQRVELVLTAHPTEINRRTVIEKHRRITRFLEASDRLDRLNEGPPEHSYERRELEDSLKREVASLWSSDQIRRSKPTPFVEAQGGLAVIESVLWTAVPTYLRKLDAELVRALGEQGLPAEEAGLPLDAAPIRFASWMGGDRDGNPNVSAKTTLQVAALHRWQAATLYVRDLEELYIELSMSTGFSNEVQDLAEEIHNSLDSTELYRRIIGDLRRRLLATAQRAEKNLRGADFTPTHSSTNPAKEVDAKPLESAEELMKPLKAIHESLQASGRSVIANGRLADTIRRVAVFGLTIMPLDIRQESTRHLEAVDAITRHLGLGAYAQWDEDTKINWLCQELSTSRPLLPHQVLSDFSNCGFSDTVIDTLETFRAASRLGEGSLGAYVISQAQKTSDVLAVALLQQEFGMVAPPAAAGEGGNVPSKMGVKPMMRVVPLFETLNDLNNAPQVMRRLLNLPAYVGRISNRQEIMVGYSDSAKDAGRLAACWAQYRCQEQLVQVAKDLGDVELTFFHGKGGTVGRGGNPAVYRAVLSHPPNTIDGRFRVTEQGEMITQNFGDPSIAQRILDIYTAAVLREKHYKHVQPSAEWRSTMDAISDTSCDRYRKMVREEPTFVPYFRTVTPELELGALNVGSRPSKRNPKGGVESLRAIPWIFAWSQTRCHLPAWLGVGAGLSTDGSLGHLQTMYKEWPWFGEILDLIAMILSKSDPPIAANYDKQLIPGASDDDSVKKDMVELGESIRGSLKRTCNKVLEISGHDDLNMGNEILQRELEVRAPYLDALNVIQCELMRRLRQQEYASPEEEAALRDALLITINGIAAGLRNSG</sequence>
<accession>A0A2R5H0N8</accession>
<dbReference type="FunCoup" id="A0A2R5H0N8">
    <property type="interactions" value="43"/>
</dbReference>
<protein>
    <recommendedName>
        <fullName evidence="3">phosphoenolpyruvate carboxylase</fullName>
        <ecNumber evidence="3">4.1.1.31</ecNumber>
    </recommendedName>
</protein>
<dbReference type="HAMAP" id="MF_00595">
    <property type="entry name" value="PEPcase_type1"/>
    <property type="match status" value="1"/>
</dbReference>
<evidence type="ECO:0000256" key="1">
    <source>
        <dbReference type="ARBA" id="ARBA00001946"/>
    </source>
</evidence>
<dbReference type="NCBIfam" id="NF000584">
    <property type="entry name" value="PRK00009.1"/>
    <property type="match status" value="1"/>
</dbReference>
<evidence type="ECO:0000313" key="11">
    <source>
        <dbReference type="Proteomes" id="UP000241890"/>
    </source>
</evidence>
<feature type="active site" evidence="9">
    <location>
        <position position="668"/>
    </location>
</feature>
<dbReference type="Pfam" id="PF00311">
    <property type="entry name" value="PEPcase"/>
    <property type="match status" value="1"/>
</dbReference>
<dbReference type="Gene3D" id="1.20.1440.90">
    <property type="entry name" value="Phosphoenolpyruvate/pyruvate domain"/>
    <property type="match status" value="1"/>
</dbReference>
<evidence type="ECO:0000256" key="3">
    <source>
        <dbReference type="ARBA" id="ARBA00012305"/>
    </source>
</evidence>
<dbReference type="GO" id="GO:0006099">
    <property type="term" value="P:tricarboxylic acid cycle"/>
    <property type="evidence" value="ECO:0007669"/>
    <property type="project" value="InterPro"/>
</dbReference>
<dbReference type="GO" id="GO:0015977">
    <property type="term" value="P:carbon fixation"/>
    <property type="evidence" value="ECO:0007669"/>
    <property type="project" value="UniProtKB-KW"/>
</dbReference>
<comment type="catalytic activity">
    <reaction evidence="7">
        <text>oxaloacetate + phosphate = phosphoenolpyruvate + hydrogencarbonate</text>
        <dbReference type="Rhea" id="RHEA:28370"/>
        <dbReference type="ChEBI" id="CHEBI:16452"/>
        <dbReference type="ChEBI" id="CHEBI:17544"/>
        <dbReference type="ChEBI" id="CHEBI:43474"/>
        <dbReference type="ChEBI" id="CHEBI:58702"/>
        <dbReference type="EC" id="4.1.1.31"/>
    </reaction>
</comment>
<evidence type="ECO:0000256" key="5">
    <source>
        <dbReference type="ARBA" id="ARBA00023239"/>
    </source>
</evidence>
<keyword evidence="6" id="KW-0120">Carbon dioxide fixation</keyword>
<feature type="active site" evidence="8">
    <location>
        <position position="203"/>
    </location>
</feature>
<name>A0A2R5H0N8_9STRA</name>
<organism evidence="10 11">
    <name type="scientific">Hondaea fermentalgiana</name>
    <dbReference type="NCBI Taxonomy" id="2315210"/>
    <lineage>
        <taxon>Eukaryota</taxon>
        <taxon>Sar</taxon>
        <taxon>Stramenopiles</taxon>
        <taxon>Bigyra</taxon>
        <taxon>Labyrinthulomycetes</taxon>
        <taxon>Thraustochytrida</taxon>
        <taxon>Thraustochytriidae</taxon>
        <taxon>Hondaea</taxon>
    </lineage>
</organism>
<comment type="similarity">
    <text evidence="2">Belongs to the PEPCase type 1 family.</text>
</comment>
<dbReference type="InParanoid" id="A0A2R5H0N8"/>
<dbReference type="PROSITE" id="PS00781">
    <property type="entry name" value="PEPCASE_1"/>
    <property type="match status" value="1"/>
</dbReference>
<dbReference type="EC" id="4.1.1.31" evidence="3"/>
<comment type="cofactor">
    <cofactor evidence="1">
        <name>Mg(2+)</name>
        <dbReference type="ChEBI" id="CHEBI:18420"/>
    </cofactor>
</comment>
<dbReference type="PRINTS" id="PR00150">
    <property type="entry name" value="PEPCARBXLASE"/>
</dbReference>
<evidence type="ECO:0000256" key="9">
    <source>
        <dbReference type="PROSITE-ProRule" id="PRU10112"/>
    </source>
</evidence>
<evidence type="ECO:0000256" key="6">
    <source>
        <dbReference type="ARBA" id="ARBA00023300"/>
    </source>
</evidence>
<dbReference type="InterPro" id="IPR018129">
    <property type="entry name" value="PEP_COase_Lys_AS"/>
</dbReference>
<keyword evidence="11" id="KW-1185">Reference proteome</keyword>
<dbReference type="Proteomes" id="UP000241890">
    <property type="component" value="Unassembled WGS sequence"/>
</dbReference>
<proteinExistence type="inferred from homology"/>
<dbReference type="PANTHER" id="PTHR30523:SF6">
    <property type="entry name" value="PHOSPHOENOLPYRUVATE CARBOXYLASE"/>
    <property type="match status" value="1"/>
</dbReference>
<dbReference type="InterPro" id="IPR015813">
    <property type="entry name" value="Pyrv/PenolPyrv_kinase-like_dom"/>
</dbReference>
<evidence type="ECO:0000256" key="8">
    <source>
        <dbReference type="PROSITE-ProRule" id="PRU10111"/>
    </source>
</evidence>
<keyword evidence="4" id="KW-0460">Magnesium</keyword>
<keyword evidence="5" id="KW-0456">Lyase</keyword>
<reference evidence="10 11" key="1">
    <citation type="submission" date="2017-12" db="EMBL/GenBank/DDBJ databases">
        <title>Sequencing, de novo assembly and annotation of complete genome of a new Thraustochytrid species, strain FCC1311.</title>
        <authorList>
            <person name="Sedici K."/>
            <person name="Godart F."/>
            <person name="Aiese Cigliano R."/>
            <person name="Sanseverino W."/>
            <person name="Barakat M."/>
            <person name="Ortet P."/>
            <person name="Marechal E."/>
            <person name="Cagnac O."/>
            <person name="Amato A."/>
        </authorList>
    </citation>
    <scope>NUCLEOTIDE SEQUENCE [LARGE SCALE GENOMIC DNA]</scope>
</reference>
<keyword evidence="10" id="KW-0670">Pyruvate</keyword>
<dbReference type="InterPro" id="IPR033129">
    <property type="entry name" value="PEPCASE_His_AS"/>
</dbReference>
<evidence type="ECO:0000256" key="7">
    <source>
        <dbReference type="ARBA" id="ARBA00048995"/>
    </source>
</evidence>
<dbReference type="GO" id="GO:0008964">
    <property type="term" value="F:phosphoenolpyruvate carboxylase activity"/>
    <property type="evidence" value="ECO:0007669"/>
    <property type="project" value="UniProtKB-EC"/>
</dbReference>
<evidence type="ECO:0000256" key="2">
    <source>
        <dbReference type="ARBA" id="ARBA00008346"/>
    </source>
</evidence>
<dbReference type="EMBL" id="BEYU01000204">
    <property type="protein sequence ID" value="GBG34623.1"/>
    <property type="molecule type" value="Genomic_DNA"/>
</dbReference>